<evidence type="ECO:0000256" key="1">
    <source>
        <dbReference type="SAM" id="SignalP"/>
    </source>
</evidence>
<protein>
    <submittedName>
        <fullName evidence="2">DUF2927 family protein</fullName>
    </submittedName>
</protein>
<dbReference type="EMBL" id="SLXL01000003">
    <property type="protein sequence ID" value="TCP25431.1"/>
    <property type="molecule type" value="Genomic_DNA"/>
</dbReference>
<dbReference type="Proteomes" id="UP000295733">
    <property type="component" value="Unassembled WGS sequence"/>
</dbReference>
<dbReference type="InterPro" id="IPR021323">
    <property type="entry name" value="DUF2927"/>
</dbReference>
<feature type="chain" id="PRO_5020853799" evidence="1">
    <location>
        <begin position="20"/>
        <end position="454"/>
    </location>
</feature>
<evidence type="ECO:0000313" key="3">
    <source>
        <dbReference type="Proteomes" id="UP000295733"/>
    </source>
</evidence>
<comment type="caution">
    <text evidence="2">The sequence shown here is derived from an EMBL/GenBank/DDBJ whole genome shotgun (WGS) entry which is preliminary data.</text>
</comment>
<dbReference type="RefSeq" id="WP_132601439.1">
    <property type="nucleotide sequence ID" value="NZ_NRRP01000018.1"/>
</dbReference>
<proteinExistence type="predicted"/>
<evidence type="ECO:0000313" key="2">
    <source>
        <dbReference type="EMBL" id="TCP25431.1"/>
    </source>
</evidence>
<dbReference type="Pfam" id="PF11150">
    <property type="entry name" value="DUF2927"/>
    <property type="match status" value="1"/>
</dbReference>
<gene>
    <name evidence="2" type="ORF">EV656_103182</name>
</gene>
<sequence>MLRAAVLSVAFLSACTAPVAEMPARLPPNPASLPPMKSFPATQVSAPHRPNREIAQDFLDLAFRMESGRSLPVLTRFETPVTVRVLGDAPPSLGGDLAALLARLRREAGIDIRRVATNQPAHVTIEVMPRAQLQRLVPEAACFVAPRVTSWDEYRRARRSDLVDWTTLTRRERAAIFVPGDVSPQELRDCLHEELAQALGPLNDLYRLPDSVFNDDNFHTVLTGFDMLILRAYYAPELANGMTRTEVARRLPALLARLNPRGERNANRPPATLTDRDWIEAIETALGPRTSASARHAAADRAVALARARGWTDARLAFSLFAQGRLTLANNGEEALRAFLEAGQIYAARPETQVQKAHVGMHLAAFALSSGQANTALDFINGNLGAAVESQNAALLSSMLMIKAEALEMLGRASEARAVRQDALGWARYGFGSERDVRARLAEIAALSPAAPPG</sequence>
<dbReference type="AlphaFoldDB" id="A0A4R2NV33"/>
<name>A0A4R2NV33_RHOAD</name>
<keyword evidence="3" id="KW-1185">Reference proteome</keyword>
<feature type="signal peptide" evidence="1">
    <location>
        <begin position="1"/>
        <end position="19"/>
    </location>
</feature>
<reference evidence="2 3" key="1">
    <citation type="submission" date="2019-03" db="EMBL/GenBank/DDBJ databases">
        <title>Genomic Encyclopedia of Type Strains, Phase IV (KMG-IV): sequencing the most valuable type-strain genomes for metagenomic binning, comparative biology and taxonomic classification.</title>
        <authorList>
            <person name="Goeker M."/>
        </authorList>
    </citation>
    <scope>NUCLEOTIDE SEQUENCE [LARGE SCALE GENOMIC DNA]</scope>
    <source>
        <strain evidence="2 3">DSM 2781</strain>
    </source>
</reference>
<dbReference type="PROSITE" id="PS51257">
    <property type="entry name" value="PROKAR_LIPOPROTEIN"/>
    <property type="match status" value="1"/>
</dbReference>
<dbReference type="OrthoDB" id="7823193at2"/>
<accession>A0A4R2NV33</accession>
<organism evidence="2 3">
    <name type="scientific">Rhodovulum adriaticum</name>
    <name type="common">Rhodopseudomonas adriatica</name>
    <dbReference type="NCBI Taxonomy" id="35804"/>
    <lineage>
        <taxon>Bacteria</taxon>
        <taxon>Pseudomonadati</taxon>
        <taxon>Pseudomonadota</taxon>
        <taxon>Alphaproteobacteria</taxon>
        <taxon>Rhodobacterales</taxon>
        <taxon>Paracoccaceae</taxon>
        <taxon>Rhodovulum</taxon>
    </lineage>
</organism>
<keyword evidence="1" id="KW-0732">Signal</keyword>